<evidence type="ECO:0000313" key="3">
    <source>
        <dbReference type="Proteomes" id="UP000327013"/>
    </source>
</evidence>
<evidence type="ECO:0000313" key="2">
    <source>
        <dbReference type="EMBL" id="KAE8056131.1"/>
    </source>
</evidence>
<evidence type="ECO:0000256" key="1">
    <source>
        <dbReference type="SAM" id="MobiDB-lite"/>
    </source>
</evidence>
<protein>
    <submittedName>
        <fullName evidence="2">Uncharacterized protein</fullName>
    </submittedName>
</protein>
<dbReference type="Proteomes" id="UP000327013">
    <property type="component" value="Chromosome 5"/>
</dbReference>
<dbReference type="PANTHER" id="PTHR33625">
    <property type="entry name" value="OS08G0179900 PROTEIN"/>
    <property type="match status" value="1"/>
</dbReference>
<feature type="region of interest" description="Disordered" evidence="1">
    <location>
        <begin position="34"/>
        <end position="79"/>
    </location>
</feature>
<gene>
    <name evidence="2" type="ORF">FH972_012925</name>
</gene>
<keyword evidence="3" id="KW-1185">Reference proteome</keyword>
<name>A0A5N6R670_9ROSI</name>
<reference evidence="2 3" key="1">
    <citation type="submission" date="2019-06" db="EMBL/GenBank/DDBJ databases">
        <title>A chromosomal-level reference genome of Carpinus fangiana (Coryloideae, Betulaceae).</title>
        <authorList>
            <person name="Yang X."/>
            <person name="Wang Z."/>
            <person name="Zhang L."/>
            <person name="Hao G."/>
            <person name="Liu J."/>
            <person name="Yang Y."/>
        </authorList>
    </citation>
    <scope>NUCLEOTIDE SEQUENCE [LARGE SCALE GENOMIC DNA]</scope>
    <source>
        <strain evidence="2">Cfa_2016G</strain>
        <tissue evidence="2">Leaf</tissue>
    </source>
</reference>
<organism evidence="2 3">
    <name type="scientific">Carpinus fangiana</name>
    <dbReference type="NCBI Taxonomy" id="176857"/>
    <lineage>
        <taxon>Eukaryota</taxon>
        <taxon>Viridiplantae</taxon>
        <taxon>Streptophyta</taxon>
        <taxon>Embryophyta</taxon>
        <taxon>Tracheophyta</taxon>
        <taxon>Spermatophyta</taxon>
        <taxon>Magnoliopsida</taxon>
        <taxon>eudicotyledons</taxon>
        <taxon>Gunneridae</taxon>
        <taxon>Pentapetalae</taxon>
        <taxon>rosids</taxon>
        <taxon>fabids</taxon>
        <taxon>Fagales</taxon>
        <taxon>Betulaceae</taxon>
        <taxon>Carpinus</taxon>
    </lineage>
</organism>
<feature type="compositionally biased region" description="Low complexity" evidence="1">
    <location>
        <begin position="43"/>
        <end position="62"/>
    </location>
</feature>
<accession>A0A5N6R670</accession>
<sequence length="347" mass="37398">MFGGKGMGGGSGGGGMWRTVGRAVTSTRTTGVAAGGALQEPISSSANTHNTSSTTATSPTSRTTHKPGSSTHLSLSSTSSPFASHNIPISAASGVPTWPPPLSQCDEFDWVAVDGAEDEKSHGHFDDFVLGPVPSKDEVQDAVSALQQVFDPARNSKLVWDKYAFDLDKDVADQVKTPTGSELDWMEPSLHLCNSRTLQPHGSDRVYDAFHLLHTEPSVQKMVISLSSDKAVWDAVMNNEVVRELRDSYYADAVEKMSPLDPDESSGSSDDSNEATNILRWIFDNTKAKFMEAINKITKLMNNLFQSADDEKTMAGATDPFKEKLKTSFLLSVVVLLVVVLGRANKA</sequence>
<feature type="compositionally biased region" description="Low complexity" evidence="1">
    <location>
        <begin position="69"/>
        <end position="79"/>
    </location>
</feature>
<dbReference type="OrthoDB" id="737041at2759"/>
<dbReference type="EMBL" id="CM017325">
    <property type="protein sequence ID" value="KAE8056131.1"/>
    <property type="molecule type" value="Genomic_DNA"/>
</dbReference>
<proteinExistence type="predicted"/>
<dbReference type="PANTHER" id="PTHR33625:SF3">
    <property type="entry name" value="OS04G0550700 PROTEIN"/>
    <property type="match status" value="1"/>
</dbReference>
<dbReference type="AlphaFoldDB" id="A0A5N6R670"/>